<evidence type="ECO:0000313" key="7">
    <source>
        <dbReference type="Proteomes" id="UP001140510"/>
    </source>
</evidence>
<evidence type="ECO:0000256" key="1">
    <source>
        <dbReference type="ARBA" id="ARBA00006787"/>
    </source>
</evidence>
<dbReference type="EMBL" id="JAPEVA010000179">
    <property type="protein sequence ID" value="KAJ4395067.1"/>
    <property type="molecule type" value="Genomic_DNA"/>
</dbReference>
<comment type="similarity">
    <text evidence="1">Belongs to the carotenoid oxygenase family.</text>
</comment>
<organism evidence="6 7">
    <name type="scientific">Didymella pomorum</name>
    <dbReference type="NCBI Taxonomy" id="749634"/>
    <lineage>
        <taxon>Eukaryota</taxon>
        <taxon>Fungi</taxon>
        <taxon>Dikarya</taxon>
        <taxon>Ascomycota</taxon>
        <taxon>Pezizomycotina</taxon>
        <taxon>Dothideomycetes</taxon>
        <taxon>Pleosporomycetidae</taxon>
        <taxon>Pleosporales</taxon>
        <taxon>Pleosporineae</taxon>
        <taxon>Didymellaceae</taxon>
        <taxon>Didymella</taxon>
    </lineage>
</organism>
<protein>
    <recommendedName>
        <fullName evidence="8">Dioxygenase</fullName>
    </recommendedName>
</protein>
<accession>A0A9W8Z060</accession>
<keyword evidence="4 5" id="KW-0408">Iron</keyword>
<dbReference type="InterPro" id="IPR004294">
    <property type="entry name" value="Carotenoid_Oase"/>
</dbReference>
<dbReference type="PANTHER" id="PTHR10543:SF89">
    <property type="entry name" value="CAROTENOID 9,10(9',10')-CLEAVAGE DIOXYGENASE 1"/>
    <property type="match status" value="1"/>
</dbReference>
<evidence type="ECO:0000313" key="6">
    <source>
        <dbReference type="EMBL" id="KAJ4395067.1"/>
    </source>
</evidence>
<evidence type="ECO:0000256" key="5">
    <source>
        <dbReference type="PIRSR" id="PIRSR604294-1"/>
    </source>
</evidence>
<evidence type="ECO:0000256" key="3">
    <source>
        <dbReference type="ARBA" id="ARBA00023002"/>
    </source>
</evidence>
<name>A0A9W8Z060_9PLEO</name>
<evidence type="ECO:0000256" key="2">
    <source>
        <dbReference type="ARBA" id="ARBA00022723"/>
    </source>
</evidence>
<keyword evidence="7" id="KW-1185">Reference proteome</keyword>
<dbReference type="GO" id="GO:0010436">
    <property type="term" value="F:carotenoid dioxygenase activity"/>
    <property type="evidence" value="ECO:0007669"/>
    <property type="project" value="TreeGrafter"/>
</dbReference>
<dbReference type="AlphaFoldDB" id="A0A9W8Z060"/>
<dbReference type="Proteomes" id="UP001140510">
    <property type="component" value="Unassembled WGS sequence"/>
</dbReference>
<feature type="binding site" evidence="5">
    <location>
        <position position="43"/>
    </location>
    <ligand>
        <name>Fe cation</name>
        <dbReference type="ChEBI" id="CHEBI:24875"/>
        <note>catalytic</note>
    </ligand>
</feature>
<dbReference type="GO" id="GO:0016121">
    <property type="term" value="P:carotene catabolic process"/>
    <property type="evidence" value="ECO:0007669"/>
    <property type="project" value="TreeGrafter"/>
</dbReference>
<dbReference type="Pfam" id="PF03055">
    <property type="entry name" value="RPE65"/>
    <property type="match status" value="1"/>
</dbReference>
<evidence type="ECO:0000256" key="4">
    <source>
        <dbReference type="ARBA" id="ARBA00023004"/>
    </source>
</evidence>
<keyword evidence="3" id="KW-0560">Oxidoreductase</keyword>
<dbReference type="PANTHER" id="PTHR10543">
    <property type="entry name" value="BETA-CAROTENE DIOXYGENASE"/>
    <property type="match status" value="1"/>
</dbReference>
<dbReference type="OrthoDB" id="1069523at2759"/>
<sequence>MKQGGEHWQWDPNIPFYLGVLPRYDASGTDVKWFRAPNAFPGHTVNAYEDDSGKIVFELPLTNKNAFFWWPDANGNAPKPEQIAAELVRFTFDPQSTDLDLPEPLVISCEDCEFPRIDDRFAGKRHGRAFMDIMDPHLGTDFKAIAPVMGGGYPPYNCIGYLDYNTMCMQKYFPGRTHLVQEPVFIARPGADEGDGWVMALVSNFSTMASELHIVSTTDFSKPQAVIYLPFRLRAGLHGNWVDGQDIQL</sequence>
<comment type="cofactor">
    <cofactor evidence="5">
        <name>Fe(2+)</name>
        <dbReference type="ChEBI" id="CHEBI:29033"/>
    </cofactor>
    <text evidence="5">Binds 1 Fe(2+) ion per subunit.</text>
</comment>
<reference evidence="6" key="1">
    <citation type="submission" date="2022-10" db="EMBL/GenBank/DDBJ databases">
        <title>Tapping the CABI collections for fungal endophytes: first genome assemblies for Collariella, Neodidymelliopsis, Ascochyta clinopodiicola, Didymella pomorum, Didymosphaeria variabile, Neocosmospora piperis and Neocucurbitaria cava.</title>
        <authorList>
            <person name="Hill R."/>
        </authorList>
    </citation>
    <scope>NUCLEOTIDE SEQUENCE</scope>
    <source>
        <strain evidence="6">IMI 355091</strain>
    </source>
</reference>
<comment type="caution">
    <text evidence="6">The sequence shown here is derived from an EMBL/GenBank/DDBJ whole genome shotgun (WGS) entry which is preliminary data.</text>
</comment>
<feature type="binding site" evidence="5">
    <location>
        <position position="238"/>
    </location>
    <ligand>
        <name>Fe cation</name>
        <dbReference type="ChEBI" id="CHEBI:24875"/>
        <note>catalytic</note>
    </ligand>
</feature>
<gene>
    <name evidence="6" type="ORF">N0V91_011096</name>
</gene>
<keyword evidence="2 5" id="KW-0479">Metal-binding</keyword>
<evidence type="ECO:0008006" key="8">
    <source>
        <dbReference type="Google" id="ProtNLM"/>
    </source>
</evidence>
<proteinExistence type="inferred from homology"/>
<dbReference type="GO" id="GO:0046872">
    <property type="term" value="F:metal ion binding"/>
    <property type="evidence" value="ECO:0007669"/>
    <property type="project" value="UniProtKB-KW"/>
</dbReference>